<gene>
    <name evidence="2" type="ORF">A2527_05510</name>
</gene>
<dbReference type="EMBL" id="MFNE01000036">
    <property type="protein sequence ID" value="OGG94642.1"/>
    <property type="molecule type" value="Genomic_DNA"/>
</dbReference>
<proteinExistence type="predicted"/>
<comment type="caution">
    <text evidence="2">The sequence shown here is derived from an EMBL/GenBank/DDBJ whole genome shotgun (WGS) entry which is preliminary data.</text>
</comment>
<reference evidence="2 3" key="1">
    <citation type="journal article" date="2016" name="Nat. Commun.">
        <title>Thousands of microbial genomes shed light on interconnected biogeochemical processes in an aquifer system.</title>
        <authorList>
            <person name="Anantharaman K."/>
            <person name="Brown C.T."/>
            <person name="Hug L.A."/>
            <person name="Sharon I."/>
            <person name="Castelle C.J."/>
            <person name="Probst A.J."/>
            <person name="Thomas B.C."/>
            <person name="Singh A."/>
            <person name="Wilkins M.J."/>
            <person name="Karaoz U."/>
            <person name="Brodie E.L."/>
            <person name="Williams K.H."/>
            <person name="Hubbard S.S."/>
            <person name="Banfield J.F."/>
        </authorList>
    </citation>
    <scope>NUCLEOTIDE SEQUENCE [LARGE SCALE GENOMIC DNA]</scope>
</reference>
<organism evidence="2 3">
    <name type="scientific">Candidatus Lambdaproteobacteria bacterium RIFOXYD2_FULL_50_16</name>
    <dbReference type="NCBI Taxonomy" id="1817772"/>
    <lineage>
        <taxon>Bacteria</taxon>
        <taxon>Pseudomonadati</taxon>
        <taxon>Pseudomonadota</taxon>
        <taxon>Candidatus Lambdaproteobacteria</taxon>
    </lineage>
</organism>
<name>A0A1F6G960_9PROT</name>
<evidence type="ECO:0000313" key="2">
    <source>
        <dbReference type="EMBL" id="OGG94642.1"/>
    </source>
</evidence>
<dbReference type="STRING" id="1817772.A2527_05510"/>
<protein>
    <submittedName>
        <fullName evidence="2">Uncharacterized protein</fullName>
    </submittedName>
</protein>
<dbReference type="Proteomes" id="UP000178449">
    <property type="component" value="Unassembled WGS sequence"/>
</dbReference>
<accession>A0A1F6G960</accession>
<sequence>MATVDRVKTTTEDTQLHQQTLFWCFSCLNSSASTKDHPKADGAGNRQVGSVNGAEILAR</sequence>
<feature type="region of interest" description="Disordered" evidence="1">
    <location>
        <begin position="33"/>
        <end position="59"/>
    </location>
</feature>
<evidence type="ECO:0000256" key="1">
    <source>
        <dbReference type="SAM" id="MobiDB-lite"/>
    </source>
</evidence>
<evidence type="ECO:0000313" key="3">
    <source>
        <dbReference type="Proteomes" id="UP000178449"/>
    </source>
</evidence>
<dbReference type="AlphaFoldDB" id="A0A1F6G960"/>